<keyword evidence="2" id="KW-1185">Reference proteome</keyword>
<reference evidence="1 2" key="1">
    <citation type="submission" date="2018-11" db="EMBL/GenBank/DDBJ databases">
        <authorList>
            <consortium name="Pathogen Informatics"/>
        </authorList>
    </citation>
    <scope>NUCLEOTIDE SEQUENCE [LARGE SCALE GENOMIC DNA]</scope>
    <source>
        <strain>Denwood</strain>
        <strain evidence="2">Zambia</strain>
    </source>
</reference>
<name>A0A183Q438_9TREM</name>
<gene>
    <name evidence="1" type="ORF">SMTD_LOCUS21374</name>
</gene>
<organism evidence="1 2">
    <name type="scientific">Schistosoma mattheei</name>
    <dbReference type="NCBI Taxonomy" id="31246"/>
    <lineage>
        <taxon>Eukaryota</taxon>
        <taxon>Metazoa</taxon>
        <taxon>Spiralia</taxon>
        <taxon>Lophotrochozoa</taxon>
        <taxon>Platyhelminthes</taxon>
        <taxon>Trematoda</taxon>
        <taxon>Digenea</taxon>
        <taxon>Strigeidida</taxon>
        <taxon>Schistosomatoidea</taxon>
        <taxon>Schistosomatidae</taxon>
        <taxon>Schistosoma</taxon>
    </lineage>
</organism>
<evidence type="ECO:0000313" key="2">
    <source>
        <dbReference type="Proteomes" id="UP000269396"/>
    </source>
</evidence>
<proteinExistence type="predicted"/>
<sequence>MIKVIYETYPFCEIAAVSGDRFIVIMYHSPPHIILSLSVPRNRVVSRSETLSYSCHKLYSFGRISTVSVKDVIKMSTPN</sequence>
<evidence type="ECO:0000313" key="1">
    <source>
        <dbReference type="EMBL" id="VDP84723.1"/>
    </source>
</evidence>
<protein>
    <submittedName>
        <fullName evidence="1">Uncharacterized protein</fullName>
    </submittedName>
</protein>
<dbReference type="Proteomes" id="UP000269396">
    <property type="component" value="Unassembled WGS sequence"/>
</dbReference>
<accession>A0A183Q438</accession>
<dbReference type="EMBL" id="UZAL01047124">
    <property type="protein sequence ID" value="VDP84723.1"/>
    <property type="molecule type" value="Genomic_DNA"/>
</dbReference>
<dbReference type="AlphaFoldDB" id="A0A183Q438"/>